<dbReference type="GeneID" id="93719047"/>
<dbReference type="Proteomes" id="UP001207440">
    <property type="component" value="Unassembled WGS sequence"/>
</dbReference>
<organism evidence="1 2">
    <name type="scientific">Riemerella anatipestifer</name>
    <name type="common">Moraxella anatipestifer</name>
    <dbReference type="NCBI Taxonomy" id="34085"/>
    <lineage>
        <taxon>Bacteria</taxon>
        <taxon>Pseudomonadati</taxon>
        <taxon>Bacteroidota</taxon>
        <taxon>Flavobacteriia</taxon>
        <taxon>Flavobacteriales</taxon>
        <taxon>Weeksellaceae</taxon>
        <taxon>Riemerella</taxon>
    </lineage>
</organism>
<accession>A0AAP3APL1</accession>
<evidence type="ECO:0000313" key="1">
    <source>
        <dbReference type="EMBL" id="MCW0524421.1"/>
    </source>
</evidence>
<dbReference type="AlphaFoldDB" id="A0AAP3APL1"/>
<dbReference type="EMBL" id="JAOZYT010000062">
    <property type="protein sequence ID" value="MCW0524421.1"/>
    <property type="molecule type" value="Genomic_DNA"/>
</dbReference>
<comment type="caution">
    <text evidence="1">The sequence shown here is derived from an EMBL/GenBank/DDBJ whole genome shotgun (WGS) entry which is preliminary data.</text>
</comment>
<sequence>MNEILHKRIADMTTFEMMESAYLIEKARSITMSIDDFAKTMGVDNRKVYKLLKGKILPEEIIRGGYDSLRQRKRPIFITEEVLKWIKN</sequence>
<reference evidence="1" key="1">
    <citation type="submission" date="2022-10" db="EMBL/GenBank/DDBJ databases">
        <title>Sifting through the core-genome to identify putative cross-protective antigens against Riemerella anatipestifer.</title>
        <authorList>
            <person name="Zheng X."/>
            <person name="Zhang W."/>
        </authorList>
    </citation>
    <scope>NUCLEOTIDE SEQUENCE</scope>
    <source>
        <strain evidence="1">ZWRA178</strain>
    </source>
</reference>
<proteinExistence type="predicted"/>
<gene>
    <name evidence="1" type="ORF">OKE68_08850</name>
</gene>
<protein>
    <recommendedName>
        <fullName evidence="3">Helix-turn-helix domain-containing protein</fullName>
    </recommendedName>
</protein>
<evidence type="ECO:0008006" key="3">
    <source>
        <dbReference type="Google" id="ProtNLM"/>
    </source>
</evidence>
<dbReference type="RefSeq" id="WP_004917868.1">
    <property type="nucleotide sequence ID" value="NZ_CP031845.1"/>
</dbReference>
<name>A0AAP3APL1_RIEAN</name>
<evidence type="ECO:0000313" key="2">
    <source>
        <dbReference type="Proteomes" id="UP001207440"/>
    </source>
</evidence>